<dbReference type="InterPro" id="IPR029058">
    <property type="entry name" value="AB_hydrolase_fold"/>
</dbReference>
<dbReference type="EMBL" id="JARXIC010000053">
    <property type="protein sequence ID" value="MDQ8196213.1"/>
    <property type="molecule type" value="Genomic_DNA"/>
</dbReference>
<comment type="caution">
    <text evidence="1">The sequence shown here is derived from an EMBL/GenBank/DDBJ whole genome shotgun (WGS) entry which is preliminary data.</text>
</comment>
<organism evidence="1 2">
    <name type="scientific">Thalassobacterium sedimentorum</name>
    <dbReference type="NCBI Taxonomy" id="3041258"/>
    <lineage>
        <taxon>Bacteria</taxon>
        <taxon>Pseudomonadati</taxon>
        <taxon>Verrucomicrobiota</taxon>
        <taxon>Opitutia</taxon>
        <taxon>Puniceicoccales</taxon>
        <taxon>Coraliomargaritaceae</taxon>
        <taxon>Thalassobacterium</taxon>
    </lineage>
</organism>
<accession>A0ABU1AN40</accession>
<name>A0ABU1AN40_9BACT</name>
<dbReference type="RefSeq" id="WP_308986650.1">
    <property type="nucleotide sequence ID" value="NZ_JARXIC010000053.1"/>
</dbReference>
<evidence type="ECO:0000313" key="1">
    <source>
        <dbReference type="EMBL" id="MDQ8196213.1"/>
    </source>
</evidence>
<keyword evidence="2" id="KW-1185">Reference proteome</keyword>
<proteinExistence type="predicted"/>
<protein>
    <recommendedName>
        <fullName evidence="3">Alpha/beta hydrolase</fullName>
    </recommendedName>
</protein>
<sequence>MFLLLIGSVVQTFAEDVYDWHARDARGDEVAVLVLCPGMNSDGAHFLSEEPWVTFAEDHGLGIIAVNFSSDPERMYGVEQAGYYWPEQGSGTALLDAIDSTYGRDLPILIYGFSGGAHFTSRFVEWVPERVLTWAAYSAQFWDDPLASETSPPGIVACGELDSARWFPSFSYFYKGRELGKPWTWVSIAETGHHRKGAFETFVRAYFSQIMNSNFVTSEPFVDVDTEQVQTADDSSFQPGLLSWLPNSDLLPQWQKLHHQ</sequence>
<gene>
    <name evidence="1" type="ORF">QEH59_17395</name>
</gene>
<dbReference type="Proteomes" id="UP001243717">
    <property type="component" value="Unassembled WGS sequence"/>
</dbReference>
<evidence type="ECO:0000313" key="2">
    <source>
        <dbReference type="Proteomes" id="UP001243717"/>
    </source>
</evidence>
<dbReference type="SUPFAM" id="SSF53474">
    <property type="entry name" value="alpha/beta-Hydrolases"/>
    <property type="match status" value="1"/>
</dbReference>
<dbReference type="Gene3D" id="3.40.50.1820">
    <property type="entry name" value="alpha/beta hydrolase"/>
    <property type="match status" value="1"/>
</dbReference>
<evidence type="ECO:0008006" key="3">
    <source>
        <dbReference type="Google" id="ProtNLM"/>
    </source>
</evidence>
<reference evidence="1 2" key="1">
    <citation type="submission" date="2023-04" db="EMBL/GenBank/DDBJ databases">
        <title>A novel bacteria isolated from coastal sediment.</title>
        <authorList>
            <person name="Liu X.-J."/>
            <person name="Du Z.-J."/>
        </authorList>
    </citation>
    <scope>NUCLEOTIDE SEQUENCE [LARGE SCALE GENOMIC DNA]</scope>
    <source>
        <strain evidence="1 2">SDUM461004</strain>
    </source>
</reference>